<keyword evidence="1" id="KW-0812">Transmembrane</keyword>
<comment type="caution">
    <text evidence="2">The sequence shown here is derived from an EMBL/GenBank/DDBJ whole genome shotgun (WGS) entry which is preliminary data.</text>
</comment>
<reference evidence="2 3" key="1">
    <citation type="submission" date="2019-09" db="EMBL/GenBank/DDBJ databases">
        <title>Draft genome of the ectomycorrhizal ascomycete Sphaerosporella brunnea.</title>
        <authorList>
            <consortium name="DOE Joint Genome Institute"/>
            <person name="Benucci G.M."/>
            <person name="Marozzi G."/>
            <person name="Antonielli L."/>
            <person name="Sanchez S."/>
            <person name="Marco P."/>
            <person name="Wang X."/>
            <person name="Falini L.B."/>
            <person name="Barry K."/>
            <person name="Haridas S."/>
            <person name="Lipzen A."/>
            <person name="Labutti K."/>
            <person name="Grigoriev I.V."/>
            <person name="Murat C."/>
            <person name="Martin F."/>
            <person name="Albertini E."/>
            <person name="Donnini D."/>
            <person name="Bonito G."/>
        </authorList>
    </citation>
    <scope>NUCLEOTIDE SEQUENCE [LARGE SCALE GENOMIC DNA]</scope>
    <source>
        <strain evidence="2 3">Sb_GMNB300</strain>
    </source>
</reference>
<gene>
    <name evidence="2" type="ORF">FN846DRAFT_935590</name>
</gene>
<accession>A0A5J5F5F1</accession>
<keyword evidence="1" id="KW-1133">Transmembrane helix</keyword>
<organism evidence="2 3">
    <name type="scientific">Sphaerosporella brunnea</name>
    <dbReference type="NCBI Taxonomy" id="1250544"/>
    <lineage>
        <taxon>Eukaryota</taxon>
        <taxon>Fungi</taxon>
        <taxon>Dikarya</taxon>
        <taxon>Ascomycota</taxon>
        <taxon>Pezizomycotina</taxon>
        <taxon>Pezizomycetes</taxon>
        <taxon>Pezizales</taxon>
        <taxon>Pyronemataceae</taxon>
        <taxon>Sphaerosporella</taxon>
    </lineage>
</organism>
<evidence type="ECO:0000256" key="1">
    <source>
        <dbReference type="SAM" id="Phobius"/>
    </source>
</evidence>
<dbReference type="Proteomes" id="UP000326924">
    <property type="component" value="Unassembled WGS sequence"/>
</dbReference>
<keyword evidence="1" id="KW-0472">Membrane</keyword>
<dbReference type="AlphaFoldDB" id="A0A5J5F5F1"/>
<dbReference type="InParanoid" id="A0A5J5F5F1"/>
<sequence length="154" mass="17066">MASSSSSSASFFESFGAGLGLHSTSGLTPLLFHFASPTRASRFHFLSAVSASSFSPSPGDVEYHLHLNPHPMRPRLHRPAHIRMRRLHTLCHPWPPHMIVATFCVVLPLGGIWAAARQHRHGGKRWNVLAAVFARIGRRRGERRARQLHGEAGD</sequence>
<evidence type="ECO:0000313" key="3">
    <source>
        <dbReference type="Proteomes" id="UP000326924"/>
    </source>
</evidence>
<protein>
    <submittedName>
        <fullName evidence="2">Uncharacterized protein</fullName>
    </submittedName>
</protein>
<proteinExistence type="predicted"/>
<dbReference type="EMBL" id="VXIS01000034">
    <property type="protein sequence ID" value="KAA8911571.1"/>
    <property type="molecule type" value="Genomic_DNA"/>
</dbReference>
<evidence type="ECO:0000313" key="2">
    <source>
        <dbReference type="EMBL" id="KAA8911571.1"/>
    </source>
</evidence>
<keyword evidence="3" id="KW-1185">Reference proteome</keyword>
<name>A0A5J5F5F1_9PEZI</name>
<feature type="transmembrane region" description="Helical" evidence="1">
    <location>
        <begin position="94"/>
        <end position="116"/>
    </location>
</feature>